<dbReference type="GO" id="GO:0005654">
    <property type="term" value="C:nucleoplasm"/>
    <property type="evidence" value="ECO:0007669"/>
    <property type="project" value="TreeGrafter"/>
</dbReference>
<evidence type="ECO:0000313" key="3">
    <source>
        <dbReference type="Proteomes" id="UP000306102"/>
    </source>
</evidence>
<accession>A0A4S4EY01</accession>
<dbReference type="InterPro" id="IPR040456">
    <property type="entry name" value="RNase_H2_suB"/>
</dbReference>
<dbReference type="InterPro" id="IPR019024">
    <property type="entry name" value="RNase_H2_suB_wHTH"/>
</dbReference>
<dbReference type="Proteomes" id="UP000306102">
    <property type="component" value="Unassembled WGS sequence"/>
</dbReference>
<evidence type="ECO:0000313" key="2">
    <source>
        <dbReference type="EMBL" id="THG21484.1"/>
    </source>
</evidence>
<dbReference type="Pfam" id="PF09468">
    <property type="entry name" value="RNase_H2-Ydr279"/>
    <property type="match status" value="1"/>
</dbReference>
<evidence type="ECO:0000259" key="1">
    <source>
        <dbReference type="Pfam" id="PF09468"/>
    </source>
</evidence>
<proteinExistence type="predicted"/>
<dbReference type="PANTHER" id="PTHR13383">
    <property type="entry name" value="RIBONUCLEASE H2 SUBUNIT B"/>
    <property type="match status" value="1"/>
</dbReference>
<comment type="caution">
    <text evidence="2">The sequence shown here is derived from an EMBL/GenBank/DDBJ whole genome shotgun (WGS) entry which is preliminary data.</text>
</comment>
<keyword evidence="3" id="KW-1185">Reference proteome</keyword>
<sequence length="137" mass="15498">MKLFKKFTGLSNPMALGLSETMSAKKGDDPGKFRQLEEIIFINGYPGYQYLFSIAEKSMQVVCDIKEIGSTKFFRLNDSKVLAWLNYKFASLQCTSNPTLVLHFSIVAVNLWTPSQVAMQTFRELLPGVMENGHLHL</sequence>
<dbReference type="EMBL" id="SDRB02001386">
    <property type="protein sequence ID" value="THG21484.1"/>
    <property type="molecule type" value="Genomic_DNA"/>
</dbReference>
<dbReference type="GO" id="GO:0006401">
    <property type="term" value="P:RNA catabolic process"/>
    <property type="evidence" value="ECO:0007669"/>
    <property type="project" value="TreeGrafter"/>
</dbReference>
<dbReference type="STRING" id="542762.A0A4S4EY01"/>
<protein>
    <recommendedName>
        <fullName evidence="1">Ribonuclease H2 subunit B wHTH domain-containing protein</fullName>
    </recommendedName>
</protein>
<dbReference type="AlphaFoldDB" id="A0A4S4EY01"/>
<dbReference type="Gene3D" id="1.10.20.120">
    <property type="match status" value="1"/>
</dbReference>
<dbReference type="PANTHER" id="PTHR13383:SF11">
    <property type="entry name" value="RIBONUCLEASE H2 SUBUNIT B"/>
    <property type="match status" value="1"/>
</dbReference>
<reference evidence="2 3" key="1">
    <citation type="journal article" date="2018" name="Proc. Natl. Acad. Sci. U.S.A.">
        <title>Draft genome sequence of Camellia sinensis var. sinensis provides insights into the evolution of the tea genome and tea quality.</title>
        <authorList>
            <person name="Wei C."/>
            <person name="Yang H."/>
            <person name="Wang S."/>
            <person name="Zhao J."/>
            <person name="Liu C."/>
            <person name="Gao L."/>
            <person name="Xia E."/>
            <person name="Lu Y."/>
            <person name="Tai Y."/>
            <person name="She G."/>
            <person name="Sun J."/>
            <person name="Cao H."/>
            <person name="Tong W."/>
            <person name="Gao Q."/>
            <person name="Li Y."/>
            <person name="Deng W."/>
            <person name="Jiang X."/>
            <person name="Wang W."/>
            <person name="Chen Q."/>
            <person name="Zhang S."/>
            <person name="Li H."/>
            <person name="Wu J."/>
            <person name="Wang P."/>
            <person name="Li P."/>
            <person name="Shi C."/>
            <person name="Zheng F."/>
            <person name="Jian J."/>
            <person name="Huang B."/>
            <person name="Shan D."/>
            <person name="Shi M."/>
            <person name="Fang C."/>
            <person name="Yue Y."/>
            <person name="Li F."/>
            <person name="Li D."/>
            <person name="Wei S."/>
            <person name="Han B."/>
            <person name="Jiang C."/>
            <person name="Yin Y."/>
            <person name="Xia T."/>
            <person name="Zhang Z."/>
            <person name="Bennetzen J.L."/>
            <person name="Zhao S."/>
            <person name="Wan X."/>
        </authorList>
    </citation>
    <scope>NUCLEOTIDE SEQUENCE [LARGE SCALE GENOMIC DNA]</scope>
    <source>
        <strain evidence="3">cv. Shuchazao</strain>
        <tissue evidence="2">Leaf</tissue>
    </source>
</reference>
<dbReference type="GO" id="GO:0032299">
    <property type="term" value="C:ribonuclease H2 complex"/>
    <property type="evidence" value="ECO:0007669"/>
    <property type="project" value="InterPro"/>
</dbReference>
<organism evidence="2 3">
    <name type="scientific">Camellia sinensis var. sinensis</name>
    <name type="common">China tea</name>
    <dbReference type="NCBI Taxonomy" id="542762"/>
    <lineage>
        <taxon>Eukaryota</taxon>
        <taxon>Viridiplantae</taxon>
        <taxon>Streptophyta</taxon>
        <taxon>Embryophyta</taxon>
        <taxon>Tracheophyta</taxon>
        <taxon>Spermatophyta</taxon>
        <taxon>Magnoliopsida</taxon>
        <taxon>eudicotyledons</taxon>
        <taxon>Gunneridae</taxon>
        <taxon>Pentapetalae</taxon>
        <taxon>asterids</taxon>
        <taxon>Ericales</taxon>
        <taxon>Theaceae</taxon>
        <taxon>Camellia</taxon>
    </lineage>
</organism>
<gene>
    <name evidence="2" type="ORF">TEA_024288</name>
</gene>
<name>A0A4S4EY01_CAMSN</name>
<feature type="domain" description="Ribonuclease H2 subunit B wHTH" evidence="1">
    <location>
        <begin position="49"/>
        <end position="96"/>
    </location>
</feature>